<keyword evidence="2" id="KW-1133">Transmembrane helix</keyword>
<sequence>MIDDGGLQAWLVPVFVTAAIILVETVVWLVTSRRRPNRSNGTLQDRRVQTIALGLLVLLALAVAGMASLGPNLADQLASVIAALLGGVSAFLTYLSYKSTLDAKAAATPTPPPAASAEAAATPTLPPAASAQAVTPPPAASAEAVTPPPAASAEAAAPPPEAAEGATAQPNGRERIDGAEAATARPADRNGIDGAG</sequence>
<feature type="compositionally biased region" description="Low complexity" evidence="1">
    <location>
        <begin position="115"/>
        <end position="168"/>
    </location>
</feature>
<keyword evidence="2" id="KW-0812">Transmembrane</keyword>
<keyword evidence="4" id="KW-1185">Reference proteome</keyword>
<organism evidence="3 4">
    <name type="scientific">Actinoplanes ianthinogenes</name>
    <dbReference type="NCBI Taxonomy" id="122358"/>
    <lineage>
        <taxon>Bacteria</taxon>
        <taxon>Bacillati</taxon>
        <taxon>Actinomycetota</taxon>
        <taxon>Actinomycetes</taxon>
        <taxon>Micromonosporales</taxon>
        <taxon>Micromonosporaceae</taxon>
        <taxon>Actinoplanes</taxon>
    </lineage>
</organism>
<gene>
    <name evidence="3" type="ORF">Aiant_57460</name>
</gene>
<accession>A0ABM7M0K0</accession>
<dbReference type="Proteomes" id="UP000676967">
    <property type="component" value="Chromosome"/>
</dbReference>
<keyword evidence="2" id="KW-0472">Membrane</keyword>
<feature type="compositionally biased region" description="Basic and acidic residues" evidence="1">
    <location>
        <begin position="186"/>
        <end position="196"/>
    </location>
</feature>
<evidence type="ECO:0000256" key="2">
    <source>
        <dbReference type="SAM" id="Phobius"/>
    </source>
</evidence>
<feature type="transmembrane region" description="Helical" evidence="2">
    <location>
        <begin position="6"/>
        <end position="30"/>
    </location>
</feature>
<evidence type="ECO:0000313" key="3">
    <source>
        <dbReference type="EMBL" id="BCJ45089.1"/>
    </source>
</evidence>
<proteinExistence type="predicted"/>
<feature type="transmembrane region" description="Helical" evidence="2">
    <location>
        <begin position="51"/>
        <end position="70"/>
    </location>
</feature>
<feature type="transmembrane region" description="Helical" evidence="2">
    <location>
        <begin position="76"/>
        <end position="95"/>
    </location>
</feature>
<reference evidence="3 4" key="1">
    <citation type="submission" date="2020-08" db="EMBL/GenBank/DDBJ databases">
        <title>Whole genome shotgun sequence of Actinoplanes ianthinogenes NBRC 13996.</title>
        <authorList>
            <person name="Komaki H."/>
            <person name="Tamura T."/>
        </authorList>
    </citation>
    <scope>NUCLEOTIDE SEQUENCE [LARGE SCALE GENOMIC DNA]</scope>
    <source>
        <strain evidence="3 4">NBRC 13996</strain>
    </source>
</reference>
<feature type="region of interest" description="Disordered" evidence="1">
    <location>
        <begin position="105"/>
        <end position="196"/>
    </location>
</feature>
<dbReference type="EMBL" id="AP023356">
    <property type="protein sequence ID" value="BCJ45089.1"/>
    <property type="molecule type" value="Genomic_DNA"/>
</dbReference>
<evidence type="ECO:0000313" key="4">
    <source>
        <dbReference type="Proteomes" id="UP000676967"/>
    </source>
</evidence>
<protein>
    <submittedName>
        <fullName evidence="3">Uncharacterized protein</fullName>
    </submittedName>
</protein>
<dbReference type="RefSeq" id="WP_189334702.1">
    <property type="nucleotide sequence ID" value="NZ_AP023356.1"/>
</dbReference>
<name>A0ABM7M0K0_9ACTN</name>
<evidence type="ECO:0000256" key="1">
    <source>
        <dbReference type="SAM" id="MobiDB-lite"/>
    </source>
</evidence>